<evidence type="ECO:0000313" key="4">
    <source>
        <dbReference type="Proteomes" id="UP000688137"/>
    </source>
</evidence>
<dbReference type="Proteomes" id="UP000688137">
    <property type="component" value="Unassembled WGS sequence"/>
</dbReference>
<keyword evidence="1" id="KW-0472">Membrane</keyword>
<comment type="caution">
    <text evidence="3">The sequence shown here is derived from an EMBL/GenBank/DDBJ whole genome shotgun (WGS) entry which is preliminary data.</text>
</comment>
<sequence length="168" mass="19114">MFLLLLIFQVKSEVEKQGNTVLYKKDAQFAYIDLDTCPILLYKDPIYNTETKKIQWIQFCQSIQGKVKVNEPTTLDVIQQSSEAQRLSADIRYEKYFCTDNYQLTDKGENACCCAAENINTELSTQGLTAVIVVPIVFFIGGLIMAKLNSHNSRTAWIHEFEQALSKA</sequence>
<protein>
    <submittedName>
        <fullName evidence="3">Uncharacterized protein</fullName>
    </submittedName>
</protein>
<keyword evidence="1" id="KW-0812">Transmembrane</keyword>
<organism evidence="3 4">
    <name type="scientific">Paramecium primaurelia</name>
    <dbReference type="NCBI Taxonomy" id="5886"/>
    <lineage>
        <taxon>Eukaryota</taxon>
        <taxon>Sar</taxon>
        <taxon>Alveolata</taxon>
        <taxon>Ciliophora</taxon>
        <taxon>Intramacronucleata</taxon>
        <taxon>Oligohymenophorea</taxon>
        <taxon>Peniculida</taxon>
        <taxon>Parameciidae</taxon>
        <taxon>Paramecium</taxon>
    </lineage>
</organism>
<dbReference type="AlphaFoldDB" id="A0A8S1N938"/>
<feature type="signal peptide" evidence="2">
    <location>
        <begin position="1"/>
        <end position="16"/>
    </location>
</feature>
<evidence type="ECO:0000256" key="1">
    <source>
        <dbReference type="SAM" id="Phobius"/>
    </source>
</evidence>
<accession>A0A8S1N938</accession>
<evidence type="ECO:0000313" key="3">
    <source>
        <dbReference type="EMBL" id="CAD8089208.1"/>
    </source>
</evidence>
<dbReference type="OMA" id="GTDACCC"/>
<name>A0A8S1N938_PARPR</name>
<evidence type="ECO:0000256" key="2">
    <source>
        <dbReference type="SAM" id="SignalP"/>
    </source>
</evidence>
<reference evidence="3" key="1">
    <citation type="submission" date="2021-01" db="EMBL/GenBank/DDBJ databases">
        <authorList>
            <consortium name="Genoscope - CEA"/>
            <person name="William W."/>
        </authorList>
    </citation>
    <scope>NUCLEOTIDE SEQUENCE</scope>
</reference>
<feature type="transmembrane region" description="Helical" evidence="1">
    <location>
        <begin position="127"/>
        <end position="146"/>
    </location>
</feature>
<keyword evidence="1" id="KW-1133">Transmembrane helix</keyword>
<keyword evidence="4" id="KW-1185">Reference proteome</keyword>
<dbReference type="EMBL" id="CAJJDM010000086">
    <property type="protein sequence ID" value="CAD8089208.1"/>
    <property type="molecule type" value="Genomic_DNA"/>
</dbReference>
<gene>
    <name evidence="3" type="ORF">PPRIM_AZ9-3.1.T0830073</name>
</gene>
<feature type="chain" id="PRO_5035757337" evidence="2">
    <location>
        <begin position="17"/>
        <end position="168"/>
    </location>
</feature>
<proteinExistence type="predicted"/>
<keyword evidence="2" id="KW-0732">Signal</keyword>